<evidence type="ECO:0000313" key="2">
    <source>
        <dbReference type="Proteomes" id="UP000548423"/>
    </source>
</evidence>
<dbReference type="Proteomes" id="UP000548423">
    <property type="component" value="Unassembled WGS sequence"/>
</dbReference>
<accession>A0A852TFP1</accession>
<dbReference type="EMBL" id="JACCBX010000008">
    <property type="protein sequence ID" value="NYE07011.1"/>
    <property type="molecule type" value="Genomic_DNA"/>
</dbReference>
<organism evidence="1 2">
    <name type="scientific">Neobacillus niacini</name>
    <dbReference type="NCBI Taxonomy" id="86668"/>
    <lineage>
        <taxon>Bacteria</taxon>
        <taxon>Bacillati</taxon>
        <taxon>Bacillota</taxon>
        <taxon>Bacilli</taxon>
        <taxon>Bacillales</taxon>
        <taxon>Bacillaceae</taxon>
        <taxon>Neobacillus</taxon>
    </lineage>
</organism>
<sequence length="95" mass="11171">MSPTNSIVKESLLLKLPDKAFFDLCHELFGINRGVYNVIDHWFYHHGYQDIESRPDTILSFLDYLRKHKIYKFGKGGVKHNLELFTTNQKEKEVG</sequence>
<name>A0A852TFP1_9BACI</name>
<dbReference type="AlphaFoldDB" id="A0A852TFP1"/>
<reference evidence="2" key="2">
    <citation type="submission" date="2020-08" db="EMBL/GenBank/DDBJ databases">
        <title>The Agave Microbiome: Exploring the role of microbial communities in plant adaptations to desert environments.</title>
        <authorList>
            <person name="Partida-Martinez L.P."/>
        </authorList>
    </citation>
    <scope>NUCLEOTIDE SEQUENCE [LARGE SCALE GENOMIC DNA]</scope>
    <source>
        <strain evidence="2">AT2.8</strain>
    </source>
</reference>
<reference evidence="2" key="1">
    <citation type="submission" date="2020-07" db="EMBL/GenBank/DDBJ databases">
        <authorList>
            <person name="Partida-Martinez L."/>
            <person name="Huntemann M."/>
            <person name="Clum A."/>
            <person name="Wang J."/>
            <person name="Palaniappan K."/>
            <person name="Ritter S."/>
            <person name="Chen I.-M."/>
            <person name="Stamatis D."/>
            <person name="Reddy T."/>
            <person name="O'Malley R."/>
            <person name="Daum C."/>
            <person name="Shapiro N."/>
            <person name="Ivanova N."/>
            <person name="Kyrpides N."/>
            <person name="Woyke T."/>
        </authorList>
    </citation>
    <scope>NUCLEOTIDE SEQUENCE [LARGE SCALE GENOMIC DNA]</scope>
    <source>
        <strain evidence="2">AT2.8</strain>
    </source>
</reference>
<gene>
    <name evidence="1" type="ORF">F4694_003796</name>
</gene>
<evidence type="ECO:0000313" key="1">
    <source>
        <dbReference type="EMBL" id="NYE07011.1"/>
    </source>
</evidence>
<comment type="caution">
    <text evidence="1">The sequence shown here is derived from an EMBL/GenBank/DDBJ whole genome shotgun (WGS) entry which is preliminary data.</text>
</comment>
<proteinExistence type="predicted"/>
<protein>
    <submittedName>
        <fullName evidence="1">Uncharacterized protein</fullName>
    </submittedName>
</protein>